<dbReference type="GO" id="GO:0003676">
    <property type="term" value="F:nucleic acid binding"/>
    <property type="evidence" value="ECO:0007669"/>
    <property type="project" value="InterPro"/>
</dbReference>
<evidence type="ECO:0000256" key="3">
    <source>
        <dbReference type="SAM" id="MobiDB-lite"/>
    </source>
</evidence>
<protein>
    <recommendedName>
        <fullName evidence="4">HRDC domain-containing protein</fullName>
    </recommendedName>
</protein>
<dbReference type="RefSeq" id="XP_067822056.1">
    <property type="nucleotide sequence ID" value="XM_067961769.1"/>
</dbReference>
<dbReference type="OrthoDB" id="5979581at2759"/>
<dbReference type="GO" id="GO:0003712">
    <property type="term" value="F:transcription coregulator activity"/>
    <property type="evidence" value="ECO:0007669"/>
    <property type="project" value="InterPro"/>
</dbReference>
<evidence type="ECO:0000313" key="6">
    <source>
        <dbReference type="Proteomes" id="UP000294530"/>
    </source>
</evidence>
<evidence type="ECO:0000256" key="2">
    <source>
        <dbReference type="SAM" id="Coils"/>
    </source>
</evidence>
<feature type="domain" description="HRDC" evidence="4">
    <location>
        <begin position="201"/>
        <end position="280"/>
    </location>
</feature>
<accession>A0A976IIR1</accession>
<evidence type="ECO:0000259" key="4">
    <source>
        <dbReference type="PROSITE" id="PS50967"/>
    </source>
</evidence>
<feature type="compositionally biased region" description="Low complexity" evidence="3">
    <location>
        <begin position="41"/>
        <end position="51"/>
    </location>
</feature>
<dbReference type="InterPro" id="IPR036529">
    <property type="entry name" value="KIX_dom_sf"/>
</dbReference>
<feature type="compositionally biased region" description="Basic and acidic residues" evidence="3">
    <location>
        <begin position="305"/>
        <end position="317"/>
    </location>
</feature>
<dbReference type="GO" id="GO:0006355">
    <property type="term" value="P:regulation of DNA-templated transcription"/>
    <property type="evidence" value="ECO:0007669"/>
    <property type="project" value="InterPro"/>
</dbReference>
<comment type="caution">
    <text evidence="5">The sequence shown here is derived from an EMBL/GenBank/DDBJ whole genome shotgun (WGS) entry which is preliminary data.</text>
</comment>
<dbReference type="SMART" id="SM00341">
    <property type="entry name" value="HRDC"/>
    <property type="match status" value="1"/>
</dbReference>
<dbReference type="GeneID" id="94347440"/>
<dbReference type="SUPFAM" id="SSF47819">
    <property type="entry name" value="HRDC-like"/>
    <property type="match status" value="1"/>
</dbReference>
<gene>
    <name evidence="5" type="ORF">CCR75_003675</name>
</gene>
<dbReference type="PROSITE" id="PS50967">
    <property type="entry name" value="HRDC"/>
    <property type="match status" value="1"/>
</dbReference>
<dbReference type="InterPro" id="IPR002121">
    <property type="entry name" value="HRDC_dom"/>
</dbReference>
<keyword evidence="2" id="KW-0175">Coiled coil</keyword>
<dbReference type="Gene3D" id="1.10.150.80">
    <property type="entry name" value="HRDC domain"/>
    <property type="match status" value="1"/>
</dbReference>
<keyword evidence="6" id="KW-1185">Reference proteome</keyword>
<evidence type="ECO:0000313" key="5">
    <source>
        <dbReference type="EMBL" id="TDH72557.1"/>
    </source>
</evidence>
<organism evidence="5 6">
    <name type="scientific">Bremia lactucae</name>
    <name type="common">Lettuce downy mildew</name>
    <dbReference type="NCBI Taxonomy" id="4779"/>
    <lineage>
        <taxon>Eukaryota</taxon>
        <taxon>Sar</taxon>
        <taxon>Stramenopiles</taxon>
        <taxon>Oomycota</taxon>
        <taxon>Peronosporomycetes</taxon>
        <taxon>Peronosporales</taxon>
        <taxon>Peronosporaceae</taxon>
        <taxon>Bremia</taxon>
    </lineage>
</organism>
<keyword evidence="1" id="KW-0539">Nucleus</keyword>
<dbReference type="InterPro" id="IPR044876">
    <property type="entry name" value="HRDC_dom_sf"/>
</dbReference>
<dbReference type="Gene3D" id="1.10.246.20">
    <property type="entry name" value="Coactivator CBP, KIX domain"/>
    <property type="match status" value="1"/>
</dbReference>
<feature type="coiled-coil region" evidence="2">
    <location>
        <begin position="434"/>
        <end position="461"/>
    </location>
</feature>
<feature type="region of interest" description="Disordered" evidence="3">
    <location>
        <begin position="23"/>
        <end position="58"/>
    </location>
</feature>
<feature type="region of interest" description="Disordered" evidence="3">
    <location>
        <begin position="275"/>
        <end position="327"/>
    </location>
</feature>
<name>A0A976IIR1_BRELC</name>
<dbReference type="GO" id="GO:0000166">
    <property type="term" value="F:nucleotide binding"/>
    <property type="evidence" value="ECO:0007669"/>
    <property type="project" value="InterPro"/>
</dbReference>
<sequence>MRVKKLNVNRRYKVGEDEVVAVSGDSDQRKCVSPTESQRKAAASNSSGSSSPTDVQQQYLSDQSPFSFHSCRNSQNYAVVETLIEPNATATDVVMHEIEAVQRDAMVDRLVETLRSMKPHAPEKVLVALPRLAQHMEKALFKMAKSEAEYSDLSTLRMRISYIQETQAKRLLAQQQKLQTQSLTLDQSGSPVCCVPMSQTDEQAHIIFQHLQSWRQKLVDLYGVAPWDILPNPTLARVSLDMPVTEQQLLVCGVGNEQVARFGISLLQELQRHRGRTPSKIPIRSIETKQSHKVGSSKRGPMESLDTRENKNRKNGEIARSNSAASFKEATPAPLLPAVDSLPTLLPIISDGVASSTSHLLTRKHTPFSATASTRSPSCERSQQESLASRMYPSQPHHQQQDRMQLLVQGAGQLENAKSVEVFQNEIKSLRWMLHVSRQENSQLEKELKRLRAELQHAKRKQ</sequence>
<reference evidence="5 6" key="1">
    <citation type="journal article" date="2021" name="Genome Biol.">
        <title>AFLAP: assembly-free linkage analysis pipeline using k-mers from genome sequencing data.</title>
        <authorList>
            <person name="Fletcher K."/>
            <person name="Zhang L."/>
            <person name="Gil J."/>
            <person name="Han R."/>
            <person name="Cavanaugh K."/>
            <person name="Michelmore R."/>
        </authorList>
    </citation>
    <scope>NUCLEOTIDE SEQUENCE [LARGE SCALE GENOMIC DNA]</scope>
    <source>
        <strain evidence="5 6">SF5</strain>
    </source>
</reference>
<dbReference type="Pfam" id="PF00570">
    <property type="entry name" value="HRDC"/>
    <property type="match status" value="1"/>
</dbReference>
<dbReference type="KEGG" id="blac:94347440"/>
<dbReference type="Proteomes" id="UP000294530">
    <property type="component" value="Unassembled WGS sequence"/>
</dbReference>
<dbReference type="EMBL" id="SHOA02000012">
    <property type="protein sequence ID" value="TDH72557.1"/>
    <property type="molecule type" value="Genomic_DNA"/>
</dbReference>
<evidence type="ECO:0000256" key="1">
    <source>
        <dbReference type="ARBA" id="ARBA00023242"/>
    </source>
</evidence>
<dbReference type="AlphaFoldDB" id="A0A976IIR1"/>
<dbReference type="InterPro" id="IPR010997">
    <property type="entry name" value="HRDC-like_sf"/>
</dbReference>
<proteinExistence type="predicted"/>